<keyword evidence="1" id="KW-0732">Signal</keyword>
<evidence type="ECO:0000313" key="3">
    <source>
        <dbReference type="Proteomes" id="UP000622317"/>
    </source>
</evidence>
<dbReference type="AlphaFoldDB" id="A0A927IFU9"/>
<dbReference type="PANTHER" id="PTHR30189">
    <property type="entry name" value="LPS-ASSEMBLY PROTEIN"/>
    <property type="match status" value="1"/>
</dbReference>
<comment type="caution">
    <text evidence="2">The sequence shown here is derived from an EMBL/GenBank/DDBJ whole genome shotgun (WGS) entry which is preliminary data.</text>
</comment>
<protein>
    <submittedName>
        <fullName evidence="2">LPS-assembly protein LptD</fullName>
    </submittedName>
</protein>
<evidence type="ECO:0000313" key="2">
    <source>
        <dbReference type="EMBL" id="MBD5778169.1"/>
    </source>
</evidence>
<feature type="chain" id="PRO_5036745598" evidence="1">
    <location>
        <begin position="28"/>
        <end position="767"/>
    </location>
</feature>
<feature type="signal peptide" evidence="1">
    <location>
        <begin position="1"/>
        <end position="27"/>
    </location>
</feature>
<keyword evidence="3" id="KW-1185">Reference proteome</keyword>
<reference evidence="2" key="1">
    <citation type="submission" date="2020-09" db="EMBL/GenBank/DDBJ databases">
        <title>Pelagicoccus enzymogenes sp. nov. with an EPS production, isolated from marine sediment.</title>
        <authorList>
            <person name="Feng X."/>
        </authorList>
    </citation>
    <scope>NUCLEOTIDE SEQUENCE</scope>
    <source>
        <strain evidence="2">NFK12</strain>
    </source>
</reference>
<proteinExistence type="predicted"/>
<dbReference type="EMBL" id="JACYFG010000002">
    <property type="protein sequence ID" value="MBD5778169.1"/>
    <property type="molecule type" value="Genomic_DNA"/>
</dbReference>
<dbReference type="Proteomes" id="UP000622317">
    <property type="component" value="Unassembled WGS sequence"/>
</dbReference>
<evidence type="ECO:0000256" key="1">
    <source>
        <dbReference type="SAM" id="SignalP"/>
    </source>
</evidence>
<dbReference type="InterPro" id="IPR050218">
    <property type="entry name" value="LptD"/>
</dbReference>
<dbReference type="PANTHER" id="PTHR30189:SF1">
    <property type="entry name" value="LPS-ASSEMBLY PROTEIN LPTD"/>
    <property type="match status" value="1"/>
</dbReference>
<dbReference type="GO" id="GO:1990351">
    <property type="term" value="C:transporter complex"/>
    <property type="evidence" value="ECO:0007669"/>
    <property type="project" value="TreeGrafter"/>
</dbReference>
<accession>A0A927IFU9</accession>
<dbReference type="RefSeq" id="WP_191615289.1">
    <property type="nucleotide sequence ID" value="NZ_JACYFG010000002.1"/>
</dbReference>
<name>A0A927IFU9_9BACT</name>
<organism evidence="2 3">
    <name type="scientific">Pelagicoccus enzymogenes</name>
    <dbReference type="NCBI Taxonomy" id="2773457"/>
    <lineage>
        <taxon>Bacteria</taxon>
        <taxon>Pseudomonadati</taxon>
        <taxon>Verrucomicrobiota</taxon>
        <taxon>Opitutia</taxon>
        <taxon>Puniceicoccales</taxon>
        <taxon>Pelagicoccaceae</taxon>
        <taxon>Pelagicoccus</taxon>
    </lineage>
</organism>
<sequence length="767" mass="86880">MNQLLRQLPRFALAAATFAGLAVSLRAQEMELIPSGPLTYDQKTGEVVATEGAQIQYGEWLLSAETIRFNQQTGEAAATGDVVFSRSDLRLVADSLDYKPKEQFARARNFRAGNGLYYVDGSLLEGNPDNFRFEDINFYPGEPGTFLFIARAGELAIVDQNEIRGKRLFFKVGAVPFLLIPNITQPLDAETNLFKPTLDYSGHIGALVGAEALVPVTDHVRLGGNVALSSKRGILAGPAASYAFDTPGSTTNGSLISGYIKDQEDPGLDVDGEEIDEDRYFAEWRHQQSWSGNRANISAYARYWSDSEVTRDFYEESFDRMQNPDSYLEANYNADNWQLSFFSRAALGEFQTYTERLPEVRFTYFPTNLGHGFSHSGFLSAAALQKKDDFDLNLNSTKLDAAYRLDWNRTLTEGVGLRLTAGARGLRYEDAETYYLRYNLNDPSGTIATWGKSSGSKAYGELGADLNFKASATFDFKNETWNIEGIRHIIEPRISYRYVPELSYDDSLGIPESPAYAIYGPPFGQSMLYADNGAFASYLPTLDLADRRDSDNIREDHKVRFELRNRIQTRQKNGGSRDLARFDLSADYYLPGSEYAAEYYSLVNFDIELTPAPWLELGLFTRLDPEDGLSVQEFNPRVSIQDEGYWRVTFGSHFLDGVSNLNAVNFSSLNPIYSWQTWPNYGRSWPEYRNLRLEQYFAHLEYQFSENLKLYATARYDDQTGVFYEQRIGIMQRALDAYGLKYELRIYDGDRREDDFGISIGIDLFDE</sequence>
<dbReference type="GO" id="GO:0009279">
    <property type="term" value="C:cell outer membrane"/>
    <property type="evidence" value="ECO:0007669"/>
    <property type="project" value="TreeGrafter"/>
</dbReference>
<gene>
    <name evidence="2" type="ORF">IEN85_01495</name>
</gene>